<evidence type="ECO:0000256" key="2">
    <source>
        <dbReference type="ARBA" id="ARBA00022801"/>
    </source>
</evidence>
<protein>
    <submittedName>
        <fullName evidence="3">N-succinylarginine dihydrolase</fullName>
        <ecNumber evidence="3">3.5.3.23</ecNumber>
    </submittedName>
</protein>
<dbReference type="SUPFAM" id="SSF55909">
    <property type="entry name" value="Pentein"/>
    <property type="match status" value="1"/>
</dbReference>
<evidence type="ECO:0000313" key="4">
    <source>
        <dbReference type="Proteomes" id="UP000705230"/>
    </source>
</evidence>
<evidence type="ECO:0000256" key="1">
    <source>
        <dbReference type="ARBA" id="ARBA00022503"/>
    </source>
</evidence>
<dbReference type="EC" id="3.5.3.23" evidence="3"/>
<dbReference type="NCBIfam" id="NF009789">
    <property type="entry name" value="PRK13281.1"/>
    <property type="match status" value="1"/>
</dbReference>
<dbReference type="Pfam" id="PF04996">
    <property type="entry name" value="AstB"/>
    <property type="match status" value="1"/>
</dbReference>
<proteinExistence type="predicted"/>
<reference evidence="3" key="1">
    <citation type="submission" date="2020-10" db="EMBL/GenBank/DDBJ databases">
        <title>Microbiome of the Black Sea water column analyzed by genome centric metagenomics.</title>
        <authorList>
            <person name="Cabello-Yeves P.J."/>
            <person name="Callieri C."/>
            <person name="Picazo A."/>
            <person name="Mehrshad M."/>
            <person name="Haro-Moreno J.M."/>
            <person name="Roda-Garcia J."/>
            <person name="Dzembekova N."/>
            <person name="Slabakova V."/>
            <person name="Slabakova N."/>
            <person name="Moncheva S."/>
            <person name="Rodriguez-Valera F."/>
        </authorList>
    </citation>
    <scope>NUCLEOTIDE SEQUENCE</scope>
    <source>
        <strain evidence="3">BS30m-G43</strain>
    </source>
</reference>
<gene>
    <name evidence="3" type="ORF">ISR29_01965</name>
</gene>
<dbReference type="GO" id="GO:0006525">
    <property type="term" value="P:arginine metabolic process"/>
    <property type="evidence" value="ECO:0007669"/>
    <property type="project" value="UniProtKB-KW"/>
</dbReference>
<keyword evidence="1" id="KW-0056">Arginine metabolism</keyword>
<dbReference type="Gene3D" id="3.75.10.20">
    <property type="entry name" value="Succinylarginine dihydrolase"/>
    <property type="match status" value="1"/>
</dbReference>
<dbReference type="EMBL" id="JADHSG010000002">
    <property type="protein sequence ID" value="MBL6902948.1"/>
    <property type="molecule type" value="Genomic_DNA"/>
</dbReference>
<keyword evidence="2 3" id="KW-0378">Hydrolase</keyword>
<sequence length="441" mass="49874">MYHGELNFDGLIGPTHNYSGLSEGNIASSKNSKKTSNPKKAALQGLKKMKLLIEMGIPQGIFLPHERPSLSFLRTQGFSGSDADIVGSAAKISSLLLNQSYSASSMWAANAATFSPSVDCQDAIAHITPANLFSMQHRRIEANFTYQQLNLIFKSSHFKIHKPIESTDLMSDEGAANHLRITNSHLKKGIQVFVYGRDTSKESLNFVARQSRAASEYIANSHKLDMKQTFFLKQNMKAINSGSFHNDIVSLATENVFIFHEEAFEDSKHKIQKIKNSLKVQENNFFIEISKNDIPLDILVNSYLLNSQLVRNSSGDMTFIMPTEVNNYSECKEWLKWVKENTPIKDFKYVDIKQSMMNGGGPACLRFKIVVNKDEFNNINPNFLLNPDLIKRLEALINNSYRDNLEIRDLSDPELINESYTILDNLTQIFKTGSIYSFQKE</sequence>
<organism evidence="3 4">
    <name type="scientific">SAR86 cluster bacterium</name>
    <dbReference type="NCBI Taxonomy" id="2030880"/>
    <lineage>
        <taxon>Bacteria</taxon>
        <taxon>Pseudomonadati</taxon>
        <taxon>Pseudomonadota</taxon>
        <taxon>Gammaproteobacteria</taxon>
        <taxon>SAR86 cluster</taxon>
    </lineage>
</organism>
<dbReference type="AlphaFoldDB" id="A0A937JDZ0"/>
<name>A0A937JDZ0_9GAMM</name>
<comment type="caution">
    <text evidence="3">The sequence shown here is derived from an EMBL/GenBank/DDBJ whole genome shotgun (WGS) entry which is preliminary data.</text>
</comment>
<dbReference type="InterPro" id="IPR007079">
    <property type="entry name" value="SuccinylArg_d-Hdrlase_AstB"/>
</dbReference>
<dbReference type="GO" id="GO:0009015">
    <property type="term" value="F:N-succinylarginine dihydrolase activity"/>
    <property type="evidence" value="ECO:0007669"/>
    <property type="project" value="UniProtKB-EC"/>
</dbReference>
<dbReference type="InterPro" id="IPR037031">
    <property type="entry name" value="AstB_sf"/>
</dbReference>
<dbReference type="Proteomes" id="UP000705230">
    <property type="component" value="Unassembled WGS sequence"/>
</dbReference>
<evidence type="ECO:0000313" key="3">
    <source>
        <dbReference type="EMBL" id="MBL6902948.1"/>
    </source>
</evidence>
<accession>A0A937JDZ0</accession>
<dbReference type="PANTHER" id="PTHR30420">
    <property type="entry name" value="N-SUCCINYLARGININE DIHYDROLASE"/>
    <property type="match status" value="1"/>
</dbReference>
<dbReference type="PANTHER" id="PTHR30420:SF2">
    <property type="entry name" value="N-SUCCINYLARGININE DIHYDROLASE"/>
    <property type="match status" value="1"/>
</dbReference>